<evidence type="ECO:0000256" key="10">
    <source>
        <dbReference type="HAMAP-Rule" id="MF_02019"/>
    </source>
</evidence>
<comment type="function">
    <text evidence="10 11">Involved in cell wall formation. Catalyzes the final step in the synthesis of UDP-N-acetylmuramoyl-pentapeptide, the precursor of murein.</text>
</comment>
<evidence type="ECO:0000256" key="5">
    <source>
        <dbReference type="ARBA" id="ARBA00022840"/>
    </source>
</evidence>
<dbReference type="Gene3D" id="3.90.190.20">
    <property type="entry name" value="Mur ligase, C-terminal domain"/>
    <property type="match status" value="1"/>
</dbReference>
<reference evidence="15 16" key="1">
    <citation type="submission" date="2018-08" db="EMBL/GenBank/DDBJ databases">
        <title>A genome reference for cultivated species of the human gut microbiota.</title>
        <authorList>
            <person name="Zou Y."/>
            <person name="Xue W."/>
            <person name="Luo G."/>
        </authorList>
    </citation>
    <scope>NUCLEOTIDE SEQUENCE [LARGE SCALE GENOMIC DNA]</scope>
    <source>
        <strain evidence="15 16">AF24-2</strain>
    </source>
</reference>
<dbReference type="Pfam" id="PF01225">
    <property type="entry name" value="Mur_ligase"/>
    <property type="match status" value="1"/>
</dbReference>
<dbReference type="GO" id="GO:0008766">
    <property type="term" value="F:UDP-N-acetylmuramoylalanyl-D-glutamyl-2,6-diaminopimelate-D-alanyl-D-alanine ligase activity"/>
    <property type="evidence" value="ECO:0007669"/>
    <property type="project" value="RHEA"/>
</dbReference>
<dbReference type="InterPro" id="IPR035911">
    <property type="entry name" value="MurE/MurF_N"/>
</dbReference>
<dbReference type="GO" id="GO:0008360">
    <property type="term" value="P:regulation of cell shape"/>
    <property type="evidence" value="ECO:0007669"/>
    <property type="project" value="UniProtKB-KW"/>
</dbReference>
<dbReference type="InterPro" id="IPR000713">
    <property type="entry name" value="Mur_ligase_N"/>
</dbReference>
<evidence type="ECO:0000256" key="11">
    <source>
        <dbReference type="RuleBase" id="RU004136"/>
    </source>
</evidence>
<keyword evidence="7 10" id="KW-0573">Peptidoglycan synthesis</keyword>
<evidence type="ECO:0000313" key="15">
    <source>
        <dbReference type="EMBL" id="RGR98310.1"/>
    </source>
</evidence>
<keyword evidence="3 10" id="KW-0132">Cell division</keyword>
<dbReference type="GO" id="GO:0047480">
    <property type="term" value="F:UDP-N-acetylmuramoyl-tripeptide-D-alanyl-D-alanine ligase activity"/>
    <property type="evidence" value="ECO:0007669"/>
    <property type="project" value="UniProtKB-UniRule"/>
</dbReference>
<dbReference type="PANTHER" id="PTHR43024:SF1">
    <property type="entry name" value="UDP-N-ACETYLMURAMOYL-TRIPEPTIDE--D-ALANYL-D-ALANINE LIGASE"/>
    <property type="match status" value="1"/>
</dbReference>
<organism evidence="15 16">
    <name type="scientific">Phocaeicola coprocola</name>
    <dbReference type="NCBI Taxonomy" id="310298"/>
    <lineage>
        <taxon>Bacteria</taxon>
        <taxon>Pseudomonadati</taxon>
        <taxon>Bacteroidota</taxon>
        <taxon>Bacteroidia</taxon>
        <taxon>Bacteroidales</taxon>
        <taxon>Bacteroidaceae</taxon>
        <taxon>Phocaeicola</taxon>
    </lineage>
</organism>
<evidence type="ECO:0000256" key="2">
    <source>
        <dbReference type="ARBA" id="ARBA00022598"/>
    </source>
</evidence>
<protein>
    <recommendedName>
        <fullName evidence="10 11">UDP-N-acetylmuramoyl-tripeptide--D-alanyl-D-alanine ligase</fullName>
        <ecNumber evidence="10 11">6.3.2.10</ecNumber>
    </recommendedName>
    <alternativeName>
        <fullName evidence="10">D-alanyl-D-alanine-adding enzyme</fullName>
    </alternativeName>
</protein>
<dbReference type="InterPro" id="IPR005863">
    <property type="entry name" value="UDP-N-AcMur_synth"/>
</dbReference>
<feature type="domain" description="Mur ligase C-terminal" evidence="13">
    <location>
        <begin position="302"/>
        <end position="415"/>
    </location>
</feature>
<dbReference type="AlphaFoldDB" id="A0A412GU23"/>
<dbReference type="EMBL" id="QRUU01000013">
    <property type="protein sequence ID" value="RGR98310.1"/>
    <property type="molecule type" value="Genomic_DNA"/>
</dbReference>
<sequence length="427" mass="47130">MEIAELYKCFMECGKVTTDSRNCPEGSMFIALKGETFNGNAFAAQALKQGCRYAVIDESEYAGEGTILVDNCLQALQQLANYHRRQLKTPVIGITGTNGKTTTKELISTVLSRKFNTLYTEGNFNNHIGVPLTLLRLTKEHEMAVVEMGANHPGEIKTLVHIAEPDYGIITNVGKAHLQGFGSFEGVIRTKGELYDFLRAKGGATIFIQNENPYLNGIAEGLTCVRYGQTAGLYVSGELISCSPFLSFRWTAEGVSHEVNTHLIGSYNLDNMLAAAAIGRYFGVSDDDISSALASYLPHNNRSQLKETADNKLIVDAYNANPTSMMAALKNFRQVEAPHKMVILGDMKELGEASREEHQKVVDYLKECGFDRVVLVGPEFAAATHSYQTFQHVDEVLADIWMHKPQGYYILIKGSNSMKLSQLPECL</sequence>
<dbReference type="InterPro" id="IPR004101">
    <property type="entry name" value="Mur_ligase_C"/>
</dbReference>
<dbReference type="UniPathway" id="UPA00219"/>
<dbReference type="InterPro" id="IPR013221">
    <property type="entry name" value="Mur_ligase_cen"/>
</dbReference>
<dbReference type="SUPFAM" id="SSF53623">
    <property type="entry name" value="MurD-like peptide ligases, catalytic domain"/>
    <property type="match status" value="1"/>
</dbReference>
<dbReference type="RefSeq" id="WP_118483600.1">
    <property type="nucleotide sequence ID" value="NZ_QRUU01000013.1"/>
</dbReference>
<evidence type="ECO:0000256" key="4">
    <source>
        <dbReference type="ARBA" id="ARBA00022741"/>
    </source>
</evidence>
<dbReference type="GO" id="GO:0005524">
    <property type="term" value="F:ATP binding"/>
    <property type="evidence" value="ECO:0007669"/>
    <property type="project" value="UniProtKB-UniRule"/>
</dbReference>
<dbReference type="SUPFAM" id="SSF53244">
    <property type="entry name" value="MurD-like peptide ligases, peptide-binding domain"/>
    <property type="match status" value="1"/>
</dbReference>
<dbReference type="NCBIfam" id="TIGR01143">
    <property type="entry name" value="murF"/>
    <property type="match status" value="1"/>
</dbReference>
<evidence type="ECO:0000256" key="3">
    <source>
        <dbReference type="ARBA" id="ARBA00022618"/>
    </source>
</evidence>
<evidence type="ECO:0000256" key="6">
    <source>
        <dbReference type="ARBA" id="ARBA00022960"/>
    </source>
</evidence>
<dbReference type="Gene3D" id="3.40.1190.10">
    <property type="entry name" value="Mur-like, catalytic domain"/>
    <property type="match status" value="1"/>
</dbReference>
<dbReference type="Pfam" id="PF08245">
    <property type="entry name" value="Mur_ligase_M"/>
    <property type="match status" value="1"/>
</dbReference>
<dbReference type="GO" id="GO:0005737">
    <property type="term" value="C:cytoplasm"/>
    <property type="evidence" value="ECO:0007669"/>
    <property type="project" value="UniProtKB-SubCell"/>
</dbReference>
<evidence type="ECO:0000313" key="16">
    <source>
        <dbReference type="Proteomes" id="UP000285864"/>
    </source>
</evidence>
<dbReference type="Proteomes" id="UP000285864">
    <property type="component" value="Unassembled WGS sequence"/>
</dbReference>
<evidence type="ECO:0000256" key="9">
    <source>
        <dbReference type="ARBA" id="ARBA00023316"/>
    </source>
</evidence>
<gene>
    <name evidence="10" type="primary">murF</name>
    <name evidence="15" type="ORF">DWY20_04730</name>
</gene>
<comment type="pathway">
    <text evidence="10 11">Cell wall biogenesis; peptidoglycan biosynthesis.</text>
</comment>
<dbReference type="PANTHER" id="PTHR43024">
    <property type="entry name" value="UDP-N-ACETYLMURAMOYL-TRIPEPTIDE--D-ALANYL-D-ALANINE LIGASE"/>
    <property type="match status" value="1"/>
</dbReference>
<dbReference type="Gene3D" id="3.40.1390.10">
    <property type="entry name" value="MurE/MurF, N-terminal domain"/>
    <property type="match status" value="1"/>
</dbReference>
<dbReference type="InterPro" id="IPR036565">
    <property type="entry name" value="Mur-like_cat_sf"/>
</dbReference>
<feature type="domain" description="Mur ligase N-terminal catalytic" evidence="12">
    <location>
        <begin position="16"/>
        <end position="83"/>
    </location>
</feature>
<dbReference type="InterPro" id="IPR051046">
    <property type="entry name" value="MurCDEF_CellWall_CoF430Synth"/>
</dbReference>
<keyword evidence="6 10" id="KW-0133">Cell shape</keyword>
<comment type="caution">
    <text evidence="15">The sequence shown here is derived from an EMBL/GenBank/DDBJ whole genome shotgun (WGS) entry which is preliminary data.</text>
</comment>
<feature type="binding site" evidence="10">
    <location>
        <begin position="96"/>
        <end position="102"/>
    </location>
    <ligand>
        <name>ATP</name>
        <dbReference type="ChEBI" id="CHEBI:30616"/>
    </ligand>
</feature>
<proteinExistence type="inferred from homology"/>
<dbReference type="Pfam" id="PF02875">
    <property type="entry name" value="Mur_ligase_C"/>
    <property type="match status" value="1"/>
</dbReference>
<evidence type="ECO:0000256" key="7">
    <source>
        <dbReference type="ARBA" id="ARBA00022984"/>
    </source>
</evidence>
<dbReference type="GO" id="GO:0071555">
    <property type="term" value="P:cell wall organization"/>
    <property type="evidence" value="ECO:0007669"/>
    <property type="project" value="UniProtKB-KW"/>
</dbReference>
<evidence type="ECO:0000256" key="8">
    <source>
        <dbReference type="ARBA" id="ARBA00023306"/>
    </source>
</evidence>
<keyword evidence="16" id="KW-1185">Reference proteome</keyword>
<keyword evidence="4 10" id="KW-0547">Nucleotide-binding</keyword>
<keyword evidence="2 10" id="KW-0436">Ligase</keyword>
<dbReference type="GO" id="GO:0009252">
    <property type="term" value="P:peptidoglycan biosynthetic process"/>
    <property type="evidence" value="ECO:0007669"/>
    <property type="project" value="UniProtKB-UniRule"/>
</dbReference>
<comment type="catalytic activity">
    <reaction evidence="10 11">
        <text>D-alanyl-D-alanine + UDP-N-acetyl-alpha-D-muramoyl-L-alanyl-gamma-D-glutamyl-meso-2,6-diaminopimelate + ATP = UDP-N-acetyl-alpha-D-muramoyl-L-alanyl-gamma-D-glutamyl-meso-2,6-diaminopimeloyl-D-alanyl-D-alanine + ADP + phosphate + H(+)</text>
        <dbReference type="Rhea" id="RHEA:28374"/>
        <dbReference type="ChEBI" id="CHEBI:15378"/>
        <dbReference type="ChEBI" id="CHEBI:30616"/>
        <dbReference type="ChEBI" id="CHEBI:43474"/>
        <dbReference type="ChEBI" id="CHEBI:57822"/>
        <dbReference type="ChEBI" id="CHEBI:61386"/>
        <dbReference type="ChEBI" id="CHEBI:83905"/>
        <dbReference type="ChEBI" id="CHEBI:456216"/>
        <dbReference type="EC" id="6.3.2.10"/>
    </reaction>
</comment>
<keyword evidence="5 10" id="KW-0067">ATP-binding</keyword>
<dbReference type="InterPro" id="IPR036615">
    <property type="entry name" value="Mur_ligase_C_dom_sf"/>
</dbReference>
<name>A0A412GU23_9BACT</name>
<feature type="domain" description="Mur ligase central" evidence="14">
    <location>
        <begin position="94"/>
        <end position="278"/>
    </location>
</feature>
<evidence type="ECO:0000259" key="12">
    <source>
        <dbReference type="Pfam" id="PF01225"/>
    </source>
</evidence>
<dbReference type="HAMAP" id="MF_02019">
    <property type="entry name" value="MurF"/>
    <property type="match status" value="1"/>
</dbReference>
<comment type="subcellular location">
    <subcellularLocation>
        <location evidence="10 11">Cytoplasm</location>
    </subcellularLocation>
</comment>
<dbReference type="EC" id="6.3.2.10" evidence="10 11"/>
<evidence type="ECO:0000256" key="1">
    <source>
        <dbReference type="ARBA" id="ARBA00022490"/>
    </source>
</evidence>
<keyword evidence="8 10" id="KW-0131">Cell cycle</keyword>
<dbReference type="GO" id="GO:0051301">
    <property type="term" value="P:cell division"/>
    <property type="evidence" value="ECO:0007669"/>
    <property type="project" value="UniProtKB-KW"/>
</dbReference>
<accession>A0A412GU23</accession>
<evidence type="ECO:0000259" key="13">
    <source>
        <dbReference type="Pfam" id="PF02875"/>
    </source>
</evidence>
<keyword evidence="1 10" id="KW-0963">Cytoplasm</keyword>
<comment type="similarity">
    <text evidence="10">Belongs to the MurCDEF family. MurF subfamily.</text>
</comment>
<keyword evidence="9 10" id="KW-0961">Cell wall biogenesis/degradation</keyword>
<evidence type="ECO:0000259" key="14">
    <source>
        <dbReference type="Pfam" id="PF08245"/>
    </source>
</evidence>
<dbReference type="SUPFAM" id="SSF63418">
    <property type="entry name" value="MurE/MurF N-terminal domain"/>
    <property type="match status" value="1"/>
</dbReference>